<keyword evidence="5" id="KW-0283">Flagellar rotation</keyword>
<dbReference type="InterPro" id="IPR036429">
    <property type="entry name" value="SpoA-like_sf"/>
</dbReference>
<dbReference type="EMBL" id="CP000860">
    <property type="protein sequence ID" value="ACA60251.1"/>
    <property type="molecule type" value="Genomic_DNA"/>
</dbReference>
<dbReference type="Proteomes" id="UP000008544">
    <property type="component" value="Chromosome"/>
</dbReference>
<dbReference type="STRING" id="477974.Daud_1755"/>
<dbReference type="KEGG" id="dau:Daud_1755"/>
<feature type="domain" description="Flagellar motor switch protein FliN-like C-terminal" evidence="7">
    <location>
        <begin position="47"/>
        <end position="115"/>
    </location>
</feature>
<dbReference type="RefSeq" id="WP_012302830.1">
    <property type="nucleotide sequence ID" value="NC_010424.1"/>
</dbReference>
<comment type="similarity">
    <text evidence="2">Belongs to the FliN/MopA/SpaO family.</text>
</comment>
<reference evidence="8 9" key="2">
    <citation type="journal article" date="2008" name="Science">
        <title>Environmental genomics reveals a single-species ecosystem deep within Earth.</title>
        <authorList>
            <person name="Chivian D."/>
            <person name="Brodie E.L."/>
            <person name="Alm E.J."/>
            <person name="Culley D.E."/>
            <person name="Dehal P.S."/>
            <person name="Desantis T.Z."/>
            <person name="Gihring T.M."/>
            <person name="Lapidus A."/>
            <person name="Lin L.H."/>
            <person name="Lowry S.R."/>
            <person name="Moser D.P."/>
            <person name="Richardson P.M."/>
            <person name="Southam G."/>
            <person name="Wanger G."/>
            <person name="Pratt L.M."/>
            <person name="Andersen G.L."/>
            <person name="Hazen T.C."/>
            <person name="Brockman F.J."/>
            <person name="Arkin A.P."/>
            <person name="Onstott T.C."/>
        </authorList>
    </citation>
    <scope>NUCLEOTIDE SEQUENCE [LARGE SCALE GENOMIC DNA]</scope>
    <source>
        <strain evidence="8 9">MP104C</strain>
    </source>
</reference>
<dbReference type="eggNOG" id="COG1886">
    <property type="taxonomic scope" value="Bacteria"/>
</dbReference>
<evidence type="ECO:0000256" key="6">
    <source>
        <dbReference type="ARBA" id="ARBA00023136"/>
    </source>
</evidence>
<evidence type="ECO:0000256" key="2">
    <source>
        <dbReference type="ARBA" id="ARBA00009226"/>
    </source>
</evidence>
<dbReference type="GO" id="GO:0009425">
    <property type="term" value="C:bacterial-type flagellum basal body"/>
    <property type="evidence" value="ECO:0007669"/>
    <property type="project" value="InterPro"/>
</dbReference>
<dbReference type="PANTHER" id="PTHR43484">
    <property type="match status" value="1"/>
</dbReference>
<reference evidence="9" key="1">
    <citation type="submission" date="2007-10" db="EMBL/GenBank/DDBJ databases">
        <title>Complete sequence of chromosome of Desulforudis audaxviator MP104C.</title>
        <authorList>
            <person name="Copeland A."/>
            <person name="Lucas S."/>
            <person name="Lapidus A."/>
            <person name="Barry K."/>
            <person name="Glavina del Rio T."/>
            <person name="Dalin E."/>
            <person name="Tice H."/>
            <person name="Bruce D."/>
            <person name="Pitluck S."/>
            <person name="Lowry S.R."/>
            <person name="Larimer F."/>
            <person name="Land M.L."/>
            <person name="Hauser L."/>
            <person name="Kyrpides N."/>
            <person name="Ivanova N.N."/>
            <person name="Richardson P."/>
        </authorList>
    </citation>
    <scope>NUCLEOTIDE SEQUENCE [LARGE SCALE GENOMIC DNA]</scope>
    <source>
        <strain evidence="9">MP104C</strain>
    </source>
</reference>
<evidence type="ECO:0000256" key="3">
    <source>
        <dbReference type="ARBA" id="ARBA00022475"/>
    </source>
</evidence>
<dbReference type="AlphaFoldDB" id="B1I5E1"/>
<name>B1I5E1_DESAP</name>
<evidence type="ECO:0000259" key="7">
    <source>
        <dbReference type="Pfam" id="PF01052"/>
    </source>
</evidence>
<dbReference type="InterPro" id="IPR001543">
    <property type="entry name" value="FliN-like_C"/>
</dbReference>
<dbReference type="Gene3D" id="2.30.330.10">
    <property type="entry name" value="SpoA-like"/>
    <property type="match status" value="1"/>
</dbReference>
<proteinExistence type="inferred from homology"/>
<keyword evidence="3" id="KW-1003">Cell membrane</keyword>
<dbReference type="PRINTS" id="PR00956">
    <property type="entry name" value="FLGMOTORFLIN"/>
</dbReference>
<dbReference type="PANTHER" id="PTHR43484:SF1">
    <property type="entry name" value="FLAGELLAR MOTOR SWITCH PROTEIN FLIN"/>
    <property type="match status" value="1"/>
</dbReference>
<evidence type="ECO:0000256" key="1">
    <source>
        <dbReference type="ARBA" id="ARBA00004413"/>
    </source>
</evidence>
<keyword evidence="9" id="KW-1185">Reference proteome</keyword>
<dbReference type="Pfam" id="PF01052">
    <property type="entry name" value="FliMN_C"/>
    <property type="match status" value="1"/>
</dbReference>
<protein>
    <submittedName>
        <fullName evidence="8">Surface presentation of antigens (SPOA) protein</fullName>
    </submittedName>
</protein>
<evidence type="ECO:0000256" key="4">
    <source>
        <dbReference type="ARBA" id="ARBA00022500"/>
    </source>
</evidence>
<organism evidence="8 9">
    <name type="scientific">Desulforudis audaxviator (strain MP104C)</name>
    <dbReference type="NCBI Taxonomy" id="477974"/>
    <lineage>
        <taxon>Bacteria</taxon>
        <taxon>Bacillati</taxon>
        <taxon>Bacillota</taxon>
        <taxon>Clostridia</taxon>
        <taxon>Thermoanaerobacterales</taxon>
        <taxon>Candidatus Desulforudaceae</taxon>
        <taxon>Candidatus Desulforudis</taxon>
    </lineage>
</organism>
<sequence>MNEEEIRQFLSGLDREPGPTVKKVQFPRFEQAGTPGMPGVRISLEYLDDVEVDVSAELGQTAMTVREFLSLHEGSVIGLDRAAGETIDVVVNGVKLARGEVLVINDLFVLRIHSIAHPQAPGVERQP</sequence>
<dbReference type="GO" id="GO:0006935">
    <property type="term" value="P:chemotaxis"/>
    <property type="evidence" value="ECO:0007669"/>
    <property type="project" value="UniProtKB-KW"/>
</dbReference>
<evidence type="ECO:0000313" key="9">
    <source>
        <dbReference type="Proteomes" id="UP000008544"/>
    </source>
</evidence>
<keyword evidence="4" id="KW-0145">Chemotaxis</keyword>
<dbReference type="HOGENOM" id="CLU_097058_3_0_9"/>
<evidence type="ECO:0000313" key="8">
    <source>
        <dbReference type="EMBL" id="ACA60251.1"/>
    </source>
</evidence>
<evidence type="ECO:0000256" key="5">
    <source>
        <dbReference type="ARBA" id="ARBA00022779"/>
    </source>
</evidence>
<dbReference type="InterPro" id="IPR051469">
    <property type="entry name" value="FliN/MopA/SpaO"/>
</dbReference>
<dbReference type="InterPro" id="IPR001172">
    <property type="entry name" value="FliN_T3SS_HrcQb"/>
</dbReference>
<comment type="subcellular location">
    <subcellularLocation>
        <location evidence="1">Cell membrane</location>
        <topology evidence="1">Peripheral membrane protein</topology>
        <orientation evidence="1">Cytoplasmic side</orientation>
    </subcellularLocation>
</comment>
<dbReference type="GO" id="GO:0071973">
    <property type="term" value="P:bacterial-type flagellum-dependent cell motility"/>
    <property type="evidence" value="ECO:0007669"/>
    <property type="project" value="InterPro"/>
</dbReference>
<dbReference type="GO" id="GO:0003774">
    <property type="term" value="F:cytoskeletal motor activity"/>
    <property type="evidence" value="ECO:0007669"/>
    <property type="project" value="InterPro"/>
</dbReference>
<dbReference type="SUPFAM" id="SSF101801">
    <property type="entry name" value="Surface presentation of antigens (SPOA)"/>
    <property type="match status" value="1"/>
</dbReference>
<accession>B1I5E1</accession>
<dbReference type="GO" id="GO:0005886">
    <property type="term" value="C:plasma membrane"/>
    <property type="evidence" value="ECO:0007669"/>
    <property type="project" value="UniProtKB-SubCell"/>
</dbReference>
<keyword evidence="6" id="KW-0472">Membrane</keyword>
<gene>
    <name evidence="8" type="ordered locus">Daud_1755</name>
</gene>